<dbReference type="EMBL" id="CM046126">
    <property type="protein sequence ID" value="KAI8426757.1"/>
    <property type="molecule type" value="Genomic_DNA"/>
</dbReference>
<name>A0ACC0JRH3_CHOFU</name>
<organism evidence="1 2">
    <name type="scientific">Choristoneura fumiferana</name>
    <name type="common">Spruce budworm moth</name>
    <name type="synonym">Archips fumiferana</name>
    <dbReference type="NCBI Taxonomy" id="7141"/>
    <lineage>
        <taxon>Eukaryota</taxon>
        <taxon>Metazoa</taxon>
        <taxon>Ecdysozoa</taxon>
        <taxon>Arthropoda</taxon>
        <taxon>Hexapoda</taxon>
        <taxon>Insecta</taxon>
        <taxon>Pterygota</taxon>
        <taxon>Neoptera</taxon>
        <taxon>Endopterygota</taxon>
        <taxon>Lepidoptera</taxon>
        <taxon>Glossata</taxon>
        <taxon>Ditrysia</taxon>
        <taxon>Tortricoidea</taxon>
        <taxon>Tortricidae</taxon>
        <taxon>Tortricinae</taxon>
        <taxon>Choristoneura</taxon>
    </lineage>
</organism>
<accession>A0ACC0JRH3</accession>
<sequence length="1431" mass="162215">MEANDFITKLKANGSEKDVHDLASVTADYKAISAKLPSKDKGPFSLNVLCILCRNLDKVPSWSDKIDCKELLTLSLDCVRETRGLERPERVKTLACVYHLHKHVVRQPSHPPPELVLKLSYMPFECDSENILTEYCKTYWNLLADRFMFIEKLKTGRRAIIKLLPKLTEDILKVIQMYDSIQFCHTILVFVLKKLHFLYNCEYAKDLNGVFGKIFESLSSKKDAKQFKKLSEKEILELYVKFNDSFYVITENATKLQFKDSCLNAAVRTSISFLGHAPDMFHCLQTFYLNSFCCILTEQNSPTFSETVLNSLIISCETTEKLGYFKAMKATYPYINQMLRLYIEYSLSKTREFTEDSQENCLKLIILLLDKLQNTAQLLKCDNCKIKSGLHDALRLSFLAKNFISSSLNANLKITKILPVYHTIIAKQHAILTELCRLGCLNHEKCLRKLQTDIHNTAILLNKAEHYASAITLFDLYLKHEFIHFKSEQDLKNISRALYNKSICELDCKLYEEALVDAFLSLVFAQPDGLSSEKYMSLVMDVKAKSLKAKDDDDELQMMSVLDACVVSVEKRLYGNLKPFFCTLKFSALLKHEYSMYAKLWPSIVPIAGVWTALYKMTRGKQPSWIIAEPDTLDTLYTIIMDTPTHVRTIHNAHYSDIVAGLLTSMPRGTVKLSVVEATLLFLKAEYCVAEAAQKYEWKIKDQNMDPDLVPCTRTVQQEHAALLPAARAVELWTAILPNIDQVPPEALACPLAVLRVSLQRLLHARRAHALQLAHVAAHLARRAEDREAYLEAAGVVLSQARRPNEPLRQALTLGAECAARALPESALAFMCDAAIFYHNTGQPGTSARLIRLVQAHVLRQTDEQINDSIAVGRLLDAQAMNGGLSAKINAQRHYLTVGNNESSWCARHRRSLLLKHRLSAASAAAIQLTRRLGLHRRSRAALASALAAAAAEDRLGMTAAAMDTGRVDSSRATIEQRLKHIIGLQTNEHALHKPPVQDTKTLFTPEPKHLETMRDAQILKKNQTSPSIPIEYVASFKLPEFFDHDKSCTCYACETPSCYILACQIIGLEATVYFRAKEFDIAKNYFDGVLNSFCIVEDKVKIAVKKLKERKFEKYVVDLVEKTYESELLNVELDTLIEAAYFELSQHNYAKSDDYIYVRIHEILQIADVDAYMKNEIMNLMTASDVLRKSDKIKNDVADIENELENLKLTPTKEMKTPESKPLKPPTIAKVVVNREELPELKCKIPVLNFDEPEEKVVPKKKIGFKIPVPVTNKPLIEAMTPRPTRSRVNVIVTEPSEEKIDIDVDSTPQTDKSKAEFFTPTESTPDQFFTPMTSVKTYAKKSLRQNIVKNLEEEFTSKEKEGIDKKVDAKENKVKNKVNVEQKKQVETGSLKCLKDSRLKRSTSPGKLGNEVKARPRRLPRPASYVDKK</sequence>
<evidence type="ECO:0000313" key="1">
    <source>
        <dbReference type="EMBL" id="KAI8426757.1"/>
    </source>
</evidence>
<gene>
    <name evidence="1" type="ORF">MSG28_014448</name>
</gene>
<proteinExistence type="predicted"/>
<evidence type="ECO:0000313" key="2">
    <source>
        <dbReference type="Proteomes" id="UP001064048"/>
    </source>
</evidence>
<comment type="caution">
    <text evidence="1">The sequence shown here is derived from an EMBL/GenBank/DDBJ whole genome shotgun (WGS) entry which is preliminary data.</text>
</comment>
<dbReference type="Proteomes" id="UP001064048">
    <property type="component" value="Chromosome 26"/>
</dbReference>
<reference evidence="1 2" key="1">
    <citation type="journal article" date="2022" name="Genome Biol. Evol.">
        <title>The Spruce Budworm Genome: Reconstructing the Evolutionary History of Antifreeze Proteins.</title>
        <authorList>
            <person name="Beliveau C."/>
            <person name="Gagne P."/>
            <person name="Picq S."/>
            <person name="Vernygora O."/>
            <person name="Keeling C.I."/>
            <person name="Pinkney K."/>
            <person name="Doucet D."/>
            <person name="Wen F."/>
            <person name="Johnston J.S."/>
            <person name="Maaroufi H."/>
            <person name="Boyle B."/>
            <person name="Laroche J."/>
            <person name="Dewar K."/>
            <person name="Juretic N."/>
            <person name="Blackburn G."/>
            <person name="Nisole A."/>
            <person name="Brunet B."/>
            <person name="Brandao M."/>
            <person name="Lumley L."/>
            <person name="Duan J."/>
            <person name="Quan G."/>
            <person name="Lucarotti C.J."/>
            <person name="Roe A.D."/>
            <person name="Sperling F.A.H."/>
            <person name="Levesque R.C."/>
            <person name="Cusson M."/>
        </authorList>
    </citation>
    <scope>NUCLEOTIDE SEQUENCE [LARGE SCALE GENOMIC DNA]</scope>
    <source>
        <strain evidence="1">Glfc:IPQL:Cfum</strain>
    </source>
</reference>
<protein>
    <submittedName>
        <fullName evidence="1">Uncharacterized protein</fullName>
    </submittedName>
</protein>
<keyword evidence="2" id="KW-1185">Reference proteome</keyword>